<keyword evidence="4" id="KW-1185">Reference proteome</keyword>
<evidence type="ECO:0000313" key="4">
    <source>
        <dbReference type="Proteomes" id="UP000274601"/>
    </source>
</evidence>
<dbReference type="EMBL" id="RBWU01000002">
    <property type="protein sequence ID" value="RKS77279.1"/>
    <property type="molecule type" value="Genomic_DNA"/>
</dbReference>
<feature type="transmembrane region" description="Helical" evidence="2">
    <location>
        <begin position="12"/>
        <end position="30"/>
    </location>
</feature>
<reference evidence="3 4" key="1">
    <citation type="submission" date="2018-10" db="EMBL/GenBank/DDBJ databases">
        <title>Genomic Encyclopedia of Archaeal and Bacterial Type Strains, Phase II (KMG-II): from individual species to whole genera.</title>
        <authorList>
            <person name="Goeker M."/>
        </authorList>
    </citation>
    <scope>NUCLEOTIDE SEQUENCE [LARGE SCALE GENOMIC DNA]</scope>
    <source>
        <strain evidence="3 4">DSM 43383</strain>
    </source>
</reference>
<dbReference type="RefSeq" id="WP_147449423.1">
    <property type="nucleotide sequence ID" value="NZ_RBWU01000002.1"/>
</dbReference>
<dbReference type="Proteomes" id="UP000274601">
    <property type="component" value="Unassembled WGS sequence"/>
</dbReference>
<proteinExistence type="predicted"/>
<keyword evidence="2" id="KW-1133">Transmembrane helix</keyword>
<organism evidence="3 4">
    <name type="scientific">Actinomadura pelletieri DSM 43383</name>
    <dbReference type="NCBI Taxonomy" id="1120940"/>
    <lineage>
        <taxon>Bacteria</taxon>
        <taxon>Bacillati</taxon>
        <taxon>Actinomycetota</taxon>
        <taxon>Actinomycetes</taxon>
        <taxon>Streptosporangiales</taxon>
        <taxon>Thermomonosporaceae</taxon>
        <taxon>Actinomadura</taxon>
    </lineage>
</organism>
<evidence type="ECO:0000313" key="3">
    <source>
        <dbReference type="EMBL" id="RKS77279.1"/>
    </source>
</evidence>
<keyword evidence="2" id="KW-0812">Transmembrane</keyword>
<feature type="region of interest" description="Disordered" evidence="1">
    <location>
        <begin position="93"/>
        <end position="123"/>
    </location>
</feature>
<comment type="caution">
    <text evidence="3">The sequence shown here is derived from an EMBL/GenBank/DDBJ whole genome shotgun (WGS) entry which is preliminary data.</text>
</comment>
<feature type="compositionally biased region" description="Acidic residues" evidence="1">
    <location>
        <begin position="114"/>
        <end position="123"/>
    </location>
</feature>
<name>A0A495QUU4_9ACTN</name>
<protein>
    <submittedName>
        <fullName evidence="3">Uncharacterized protein</fullName>
    </submittedName>
</protein>
<evidence type="ECO:0000256" key="1">
    <source>
        <dbReference type="SAM" id="MobiDB-lite"/>
    </source>
</evidence>
<gene>
    <name evidence="3" type="ORF">BZB76_2657</name>
</gene>
<dbReference type="AlphaFoldDB" id="A0A495QUU4"/>
<evidence type="ECO:0000256" key="2">
    <source>
        <dbReference type="SAM" id="Phobius"/>
    </source>
</evidence>
<accession>A0A495QUU4</accession>
<sequence length="123" mass="13037">MERTRTVVKRLRIVGGVFLVLGLILGFRPIQQDGQSCGTAFFGNSDESTYDGTLFGDGPDCEGARASARPLAVTSLGLGVGVLVAAWVIAGLGDPGRDGPNTERYFLGRKIGTDDESPEDPHR</sequence>
<keyword evidence="2" id="KW-0472">Membrane</keyword>